<dbReference type="PROSITE" id="PS00387">
    <property type="entry name" value="PPASE"/>
    <property type="match status" value="1"/>
</dbReference>
<feature type="chain" id="PRO_5039936193" evidence="1">
    <location>
        <begin position="21"/>
        <end position="282"/>
    </location>
</feature>
<evidence type="ECO:0000313" key="3">
    <source>
        <dbReference type="Proteomes" id="UP000693970"/>
    </source>
</evidence>
<dbReference type="OrthoDB" id="1608002at2759"/>
<dbReference type="EMBL" id="JAGRRH010000003">
    <property type="protein sequence ID" value="KAG7371809.1"/>
    <property type="molecule type" value="Genomic_DNA"/>
</dbReference>
<dbReference type="GO" id="GO:0005737">
    <property type="term" value="C:cytoplasm"/>
    <property type="evidence" value="ECO:0007669"/>
    <property type="project" value="InterPro"/>
</dbReference>
<reference evidence="2" key="2">
    <citation type="submission" date="2021-04" db="EMBL/GenBank/DDBJ databases">
        <authorList>
            <person name="Podell S."/>
        </authorList>
    </citation>
    <scope>NUCLEOTIDE SEQUENCE</scope>
    <source>
        <strain evidence="2">Hildebrandi</strain>
    </source>
</reference>
<gene>
    <name evidence="2" type="ORF">IV203_017951</name>
</gene>
<evidence type="ECO:0000313" key="2">
    <source>
        <dbReference type="EMBL" id="KAG7371809.1"/>
    </source>
</evidence>
<organism evidence="2 3">
    <name type="scientific">Nitzschia inconspicua</name>
    <dbReference type="NCBI Taxonomy" id="303405"/>
    <lineage>
        <taxon>Eukaryota</taxon>
        <taxon>Sar</taxon>
        <taxon>Stramenopiles</taxon>
        <taxon>Ochrophyta</taxon>
        <taxon>Bacillariophyta</taxon>
        <taxon>Bacillariophyceae</taxon>
        <taxon>Bacillariophycidae</taxon>
        <taxon>Bacillariales</taxon>
        <taxon>Bacillariaceae</taxon>
        <taxon>Nitzschia</taxon>
    </lineage>
</organism>
<keyword evidence="1" id="KW-0732">Signal</keyword>
<dbReference type="GO" id="GO:0006796">
    <property type="term" value="P:phosphate-containing compound metabolic process"/>
    <property type="evidence" value="ECO:0007669"/>
    <property type="project" value="InterPro"/>
</dbReference>
<reference evidence="2" key="1">
    <citation type="journal article" date="2021" name="Sci. Rep.">
        <title>Diploid genomic architecture of Nitzschia inconspicua, an elite biomass production diatom.</title>
        <authorList>
            <person name="Oliver A."/>
            <person name="Podell S."/>
            <person name="Pinowska A."/>
            <person name="Traller J.C."/>
            <person name="Smith S.R."/>
            <person name="McClure R."/>
            <person name="Beliaev A."/>
            <person name="Bohutskyi P."/>
            <person name="Hill E.A."/>
            <person name="Rabines A."/>
            <person name="Zheng H."/>
            <person name="Allen L.Z."/>
            <person name="Kuo A."/>
            <person name="Grigoriev I.V."/>
            <person name="Allen A.E."/>
            <person name="Hazlebeck D."/>
            <person name="Allen E.E."/>
        </authorList>
    </citation>
    <scope>NUCLEOTIDE SEQUENCE</scope>
    <source>
        <strain evidence="2">Hildebrandi</strain>
    </source>
</reference>
<evidence type="ECO:0000256" key="1">
    <source>
        <dbReference type="SAM" id="SignalP"/>
    </source>
</evidence>
<sequence length="282" mass="31144">MKFRSTTLSLLALSIPATSAFAPNSAAVVAATSRPAFTTTKALFSAVASYSTTEVGEVATESFRLQFKENDDTVISPWHDIPLVGDKGGYNMVVEIPKMTKAKMEVATKEEANPIAQDIKKGKLRDYHGPIFWNYGCLPQTWEDPTVEHPELKCFGDNDPIDVVEIGSAALPMGSVKEVKPLGVLAMIDDGELDWKVLAIATDDPLAAEYNDVDDVPEAIKAGIREWFRWYKTPDDKPINSFGFDEKFLDVAETKKVIEETHEAWKKLRSGETDAGKLWTGK</sequence>
<name>A0A9K3M0N4_9STRA</name>
<dbReference type="GO" id="GO:0000287">
    <property type="term" value="F:magnesium ion binding"/>
    <property type="evidence" value="ECO:0007669"/>
    <property type="project" value="InterPro"/>
</dbReference>
<dbReference type="CDD" id="cd00412">
    <property type="entry name" value="pyrophosphatase"/>
    <property type="match status" value="1"/>
</dbReference>
<dbReference type="Pfam" id="PF00719">
    <property type="entry name" value="Pyrophosphatase"/>
    <property type="match status" value="1"/>
</dbReference>
<comment type="caution">
    <text evidence="2">The sequence shown here is derived from an EMBL/GenBank/DDBJ whole genome shotgun (WGS) entry which is preliminary data.</text>
</comment>
<dbReference type="Proteomes" id="UP000693970">
    <property type="component" value="Unassembled WGS sequence"/>
</dbReference>
<keyword evidence="3" id="KW-1185">Reference proteome</keyword>
<protein>
    <submittedName>
        <fullName evidence="2">Inorganic diphosphatase</fullName>
    </submittedName>
</protein>
<accession>A0A9K3M0N4</accession>
<dbReference type="GO" id="GO:0004427">
    <property type="term" value="F:inorganic diphosphate phosphatase activity"/>
    <property type="evidence" value="ECO:0007669"/>
    <property type="project" value="InterPro"/>
</dbReference>
<dbReference type="AlphaFoldDB" id="A0A9K3M0N4"/>
<feature type="signal peptide" evidence="1">
    <location>
        <begin position="1"/>
        <end position="20"/>
    </location>
</feature>
<dbReference type="PANTHER" id="PTHR10286">
    <property type="entry name" value="INORGANIC PYROPHOSPHATASE"/>
    <property type="match status" value="1"/>
</dbReference>
<proteinExistence type="predicted"/>
<dbReference type="InterPro" id="IPR008162">
    <property type="entry name" value="Pyrophosphatase"/>
</dbReference>